<dbReference type="GO" id="GO:0004176">
    <property type="term" value="F:ATP-dependent peptidase activity"/>
    <property type="evidence" value="ECO:0007669"/>
    <property type="project" value="InterPro"/>
</dbReference>
<evidence type="ECO:0000259" key="5">
    <source>
        <dbReference type="Pfam" id="PF17862"/>
    </source>
</evidence>
<dbReference type="Pfam" id="PF17862">
    <property type="entry name" value="AAA_lid_3"/>
    <property type="match status" value="1"/>
</dbReference>
<feature type="compositionally biased region" description="Low complexity" evidence="3">
    <location>
        <begin position="415"/>
        <end position="426"/>
    </location>
</feature>
<dbReference type="InterPro" id="IPR037219">
    <property type="entry name" value="Peptidase_M41-like"/>
</dbReference>
<protein>
    <submittedName>
        <fullName evidence="6">ATP-dependent zinc metalloprotease FTSH 4</fullName>
    </submittedName>
</protein>
<gene>
    <name evidence="6" type="ORF">F3Y22_tig00111633pilonHSYRG00089</name>
</gene>
<evidence type="ECO:0000256" key="1">
    <source>
        <dbReference type="ARBA" id="ARBA00010550"/>
    </source>
</evidence>
<keyword evidence="6" id="KW-0645">Protease</keyword>
<feature type="region of interest" description="Disordered" evidence="3">
    <location>
        <begin position="395"/>
        <end position="426"/>
    </location>
</feature>
<comment type="similarity">
    <text evidence="1">In the N-terminal section; belongs to the AAA ATPase family.</text>
</comment>
<keyword evidence="2" id="KW-0809">Transit peptide</keyword>
<dbReference type="AlphaFoldDB" id="A0A6A2XKP8"/>
<dbReference type="PANTHER" id="PTHR23076">
    <property type="entry name" value="METALLOPROTEASE M41 FTSH"/>
    <property type="match status" value="1"/>
</dbReference>
<dbReference type="EMBL" id="VEPZ02001388">
    <property type="protein sequence ID" value="KAE8676108.1"/>
    <property type="molecule type" value="Genomic_DNA"/>
</dbReference>
<accession>A0A6A2XKP8</accession>
<feature type="domain" description="AAA ATPase AAA+ lid" evidence="5">
    <location>
        <begin position="175"/>
        <end position="198"/>
    </location>
</feature>
<dbReference type="Proteomes" id="UP000436088">
    <property type="component" value="Unassembled WGS sequence"/>
</dbReference>
<evidence type="ECO:0000313" key="6">
    <source>
        <dbReference type="EMBL" id="KAE8676108.1"/>
    </source>
</evidence>
<dbReference type="InterPro" id="IPR000642">
    <property type="entry name" value="Peptidase_M41"/>
</dbReference>
<dbReference type="Gene3D" id="1.20.58.760">
    <property type="entry name" value="Peptidase M41"/>
    <property type="match status" value="1"/>
</dbReference>
<dbReference type="GO" id="GO:0004222">
    <property type="term" value="F:metalloendopeptidase activity"/>
    <property type="evidence" value="ECO:0007669"/>
    <property type="project" value="InterPro"/>
</dbReference>
<keyword evidence="7" id="KW-1185">Reference proteome</keyword>
<dbReference type="GO" id="GO:0009507">
    <property type="term" value="C:chloroplast"/>
    <property type="evidence" value="ECO:0007669"/>
    <property type="project" value="TreeGrafter"/>
</dbReference>
<keyword evidence="6" id="KW-0482">Metalloprotease</keyword>
<feature type="domain" description="Peptidase M41" evidence="4">
    <location>
        <begin position="234"/>
        <end position="338"/>
    </location>
</feature>
<dbReference type="SUPFAM" id="SSF140990">
    <property type="entry name" value="FtsH protease domain-like"/>
    <property type="match status" value="1"/>
</dbReference>
<reference evidence="6" key="1">
    <citation type="submission" date="2019-09" db="EMBL/GenBank/DDBJ databases">
        <title>Draft genome information of white flower Hibiscus syriacus.</title>
        <authorList>
            <person name="Kim Y.-M."/>
        </authorList>
    </citation>
    <scope>NUCLEOTIDE SEQUENCE [LARGE SCALE GENOMIC DNA]</scope>
    <source>
        <strain evidence="6">YM2019G1</strain>
    </source>
</reference>
<dbReference type="PANTHER" id="PTHR23076:SF37">
    <property type="entry name" value="ATP-DEPENDENT ZINC METALLOPROTEASE FTSH 4, MITOCHONDRIAL"/>
    <property type="match status" value="1"/>
</dbReference>
<dbReference type="Pfam" id="PF01434">
    <property type="entry name" value="Peptidase_M41"/>
    <property type="match status" value="1"/>
</dbReference>
<dbReference type="GO" id="GO:0045037">
    <property type="term" value="P:protein import into chloroplast stroma"/>
    <property type="evidence" value="ECO:0007669"/>
    <property type="project" value="TreeGrafter"/>
</dbReference>
<dbReference type="GO" id="GO:0006508">
    <property type="term" value="P:proteolysis"/>
    <property type="evidence" value="ECO:0007669"/>
    <property type="project" value="UniProtKB-KW"/>
</dbReference>
<organism evidence="6 7">
    <name type="scientific">Hibiscus syriacus</name>
    <name type="common">Rose of Sharon</name>
    <dbReference type="NCBI Taxonomy" id="106335"/>
    <lineage>
        <taxon>Eukaryota</taxon>
        <taxon>Viridiplantae</taxon>
        <taxon>Streptophyta</taxon>
        <taxon>Embryophyta</taxon>
        <taxon>Tracheophyta</taxon>
        <taxon>Spermatophyta</taxon>
        <taxon>Magnoliopsida</taxon>
        <taxon>eudicotyledons</taxon>
        <taxon>Gunneridae</taxon>
        <taxon>Pentapetalae</taxon>
        <taxon>rosids</taxon>
        <taxon>malvids</taxon>
        <taxon>Malvales</taxon>
        <taxon>Malvaceae</taxon>
        <taxon>Malvoideae</taxon>
        <taxon>Hibiscus</taxon>
    </lineage>
</organism>
<comment type="caution">
    <text evidence="6">The sequence shown here is derived from an EMBL/GenBank/DDBJ whole genome shotgun (WGS) entry which is preliminary data.</text>
</comment>
<keyword evidence="6" id="KW-0378">Hydrolase</keyword>
<proteinExistence type="inferred from homology"/>
<dbReference type="InterPro" id="IPR041569">
    <property type="entry name" value="AAA_lid_3"/>
</dbReference>
<sequence length="452" mass="49386">MVPTIEEYTTLLDCESIKLERAYIKHIKSQPFKNALAKTLGYIDAAVVELFEQLPKRVNPAPTILAETFRSLNHCRRTGGGRFIGCVQLLQRAPWLFLGDVLFRCGDSDTMTLLGLWDAVGYAPLLALRQYEARQFVPITYGLARSEFGYHCDSYKKMIKKSVTVRTPGSWRNIDVDLMIIARSTPGFSGADLANLVNVDDVIATMHGAKDVIMADLEYEKDKIILGSERKSAVISEESQKLTAFHEAGHALVVIHTDGALPVHKATIVPRGMALGMVSQLPDVDQTSFSRKQMLARLDVALGGWVAEELIFGENEVTSGPCSDLEKTTKLSRSMVTKHIIEKEVKYLMERAYNNAKTILTTYSKEHHALANALLEHETLTGAQIKALLAQVNSQQRQQEQREEMIVSQNEPKSKPASSSSSPAASAAAAAAAAAAAVTTTSKAKGVAPVGS</sequence>
<dbReference type="Gene3D" id="1.10.8.60">
    <property type="match status" value="1"/>
</dbReference>
<evidence type="ECO:0000313" key="7">
    <source>
        <dbReference type="Proteomes" id="UP000436088"/>
    </source>
</evidence>
<dbReference type="GO" id="GO:0005524">
    <property type="term" value="F:ATP binding"/>
    <property type="evidence" value="ECO:0007669"/>
    <property type="project" value="InterPro"/>
</dbReference>
<evidence type="ECO:0000256" key="2">
    <source>
        <dbReference type="ARBA" id="ARBA00022946"/>
    </source>
</evidence>
<evidence type="ECO:0000259" key="4">
    <source>
        <dbReference type="Pfam" id="PF01434"/>
    </source>
</evidence>
<name>A0A6A2XKP8_HIBSY</name>
<evidence type="ECO:0000256" key="3">
    <source>
        <dbReference type="SAM" id="MobiDB-lite"/>
    </source>
</evidence>